<organism evidence="3 4">
    <name type="scientific">Syncephalastrum racemosum</name>
    <name type="common">Filamentous fungus</name>
    <dbReference type="NCBI Taxonomy" id="13706"/>
    <lineage>
        <taxon>Eukaryota</taxon>
        <taxon>Fungi</taxon>
        <taxon>Fungi incertae sedis</taxon>
        <taxon>Mucoromycota</taxon>
        <taxon>Mucoromycotina</taxon>
        <taxon>Mucoromycetes</taxon>
        <taxon>Mucorales</taxon>
        <taxon>Syncephalastraceae</taxon>
        <taxon>Syncephalastrum</taxon>
    </lineage>
</organism>
<feature type="coiled-coil region" evidence="1">
    <location>
        <begin position="418"/>
        <end position="452"/>
    </location>
</feature>
<feature type="compositionally biased region" description="Acidic residues" evidence="2">
    <location>
        <begin position="274"/>
        <end position="295"/>
    </location>
</feature>
<feature type="compositionally biased region" description="Low complexity" evidence="2">
    <location>
        <begin position="261"/>
        <end position="273"/>
    </location>
</feature>
<dbReference type="InParanoid" id="A0A1X2GYR9"/>
<protein>
    <submittedName>
        <fullName evidence="3">Uncharacterized protein</fullName>
    </submittedName>
</protein>
<name>A0A1X2GYR9_SYNRA</name>
<feature type="compositionally biased region" description="Basic and acidic residues" evidence="2">
    <location>
        <begin position="244"/>
        <end position="260"/>
    </location>
</feature>
<keyword evidence="1" id="KW-0175">Coiled coil</keyword>
<accession>A0A1X2GYR9</accession>
<keyword evidence="4" id="KW-1185">Reference proteome</keyword>
<evidence type="ECO:0000313" key="4">
    <source>
        <dbReference type="Proteomes" id="UP000242180"/>
    </source>
</evidence>
<gene>
    <name evidence="3" type="ORF">BCR43DRAFT_500212</name>
</gene>
<feature type="compositionally biased region" description="Basic and acidic residues" evidence="2">
    <location>
        <begin position="296"/>
        <end position="307"/>
    </location>
</feature>
<reference evidence="3 4" key="1">
    <citation type="submission" date="2016-07" db="EMBL/GenBank/DDBJ databases">
        <title>Pervasive Adenine N6-methylation of Active Genes in Fungi.</title>
        <authorList>
            <consortium name="DOE Joint Genome Institute"/>
            <person name="Mondo S.J."/>
            <person name="Dannebaum R.O."/>
            <person name="Kuo R.C."/>
            <person name="Labutti K."/>
            <person name="Haridas S."/>
            <person name="Kuo A."/>
            <person name="Salamov A."/>
            <person name="Ahrendt S.R."/>
            <person name="Lipzen A."/>
            <person name="Sullivan W."/>
            <person name="Andreopoulos W.B."/>
            <person name="Clum A."/>
            <person name="Lindquist E."/>
            <person name="Daum C."/>
            <person name="Ramamoorthy G.K."/>
            <person name="Gryganskyi A."/>
            <person name="Culley D."/>
            <person name="Magnuson J.K."/>
            <person name="James T.Y."/>
            <person name="O'Malley M.A."/>
            <person name="Stajich J.E."/>
            <person name="Spatafora J.W."/>
            <person name="Visel A."/>
            <person name="Grigoriev I.V."/>
        </authorList>
    </citation>
    <scope>NUCLEOTIDE SEQUENCE [LARGE SCALE GENOMIC DNA]</scope>
    <source>
        <strain evidence="3 4">NRRL 2496</strain>
    </source>
</reference>
<evidence type="ECO:0000256" key="2">
    <source>
        <dbReference type="SAM" id="MobiDB-lite"/>
    </source>
</evidence>
<dbReference type="Proteomes" id="UP000242180">
    <property type="component" value="Unassembled WGS sequence"/>
</dbReference>
<evidence type="ECO:0000313" key="3">
    <source>
        <dbReference type="EMBL" id="ORY88529.1"/>
    </source>
</evidence>
<evidence type="ECO:0000256" key="1">
    <source>
        <dbReference type="SAM" id="Coils"/>
    </source>
</evidence>
<dbReference type="EMBL" id="MCGN01000034">
    <property type="protein sequence ID" value="ORY88529.1"/>
    <property type="molecule type" value="Genomic_DNA"/>
</dbReference>
<dbReference type="AlphaFoldDB" id="A0A1X2GYR9"/>
<feature type="compositionally biased region" description="Polar residues" evidence="2">
    <location>
        <begin position="234"/>
        <end position="243"/>
    </location>
</feature>
<proteinExistence type="predicted"/>
<feature type="region of interest" description="Disordered" evidence="2">
    <location>
        <begin position="174"/>
        <end position="337"/>
    </location>
</feature>
<comment type="caution">
    <text evidence="3">The sequence shown here is derived from an EMBL/GenBank/DDBJ whole genome shotgun (WGS) entry which is preliminary data.</text>
</comment>
<sequence length="461" mass="51524">MNIKILDKKGRKKLPVASSSSSHSEEDASKPQSTRRRNRPCTARPSQADKVDETSSLTRNSIWTDSQINDCLSWIAEHREDWRTNRQGSCRAIMKSVSWDRSSRAIHAKIAKLQEDYIRLFSIEKVLNPEYDYYTDQAVAKPVHEDSLSLFNACQGSFGTPTVSEVLELAKQDKKTKSTKGHVESIFQLAPSASNASGRAGPQRKRYATRSATRKAAAESKVNGAQPLKIEQQGVDTTTQKYQKQADEFIRKEASDDHNNNNDSDSSSSSSSSEESESDNYAEDTEGEEDVEEDKESQVSEAERYKAEAPGSLGQDEISDSSSIATPASSVTARESSESAITIPDMYIETPGHSPLASDVHGGQLRLYSNQTSTPKSRHDYPHAISGASSYADYSRMSTADLRRREREVSIEALRLCIDRERLNIALCMRQKDELERQLQSRNQVVMEYENKLQTLLATFE</sequence>
<feature type="compositionally biased region" description="Low complexity" evidence="2">
    <location>
        <begin position="320"/>
        <end position="333"/>
    </location>
</feature>
<feature type="region of interest" description="Disordered" evidence="2">
    <location>
        <begin position="1"/>
        <end position="55"/>
    </location>
</feature>